<reference evidence="1" key="1">
    <citation type="submission" date="2023-08" db="EMBL/GenBank/DDBJ databases">
        <title>Reference Genome Resource for the Citrus Pathogen Phytophthora citrophthora.</title>
        <authorList>
            <person name="Moller H."/>
            <person name="Coetzee B."/>
            <person name="Rose L.J."/>
            <person name="Van Niekerk J.M."/>
        </authorList>
    </citation>
    <scope>NUCLEOTIDE SEQUENCE</scope>
    <source>
        <strain evidence="1">STE-U-9442</strain>
    </source>
</reference>
<evidence type="ECO:0000313" key="2">
    <source>
        <dbReference type="Proteomes" id="UP001259832"/>
    </source>
</evidence>
<protein>
    <submittedName>
        <fullName evidence="1">Uncharacterized protein</fullName>
    </submittedName>
</protein>
<dbReference type="AlphaFoldDB" id="A0AAD9LB13"/>
<comment type="caution">
    <text evidence="1">The sequence shown here is derived from an EMBL/GenBank/DDBJ whole genome shotgun (WGS) entry which is preliminary data.</text>
</comment>
<dbReference type="Proteomes" id="UP001259832">
    <property type="component" value="Unassembled WGS sequence"/>
</dbReference>
<evidence type="ECO:0000313" key="1">
    <source>
        <dbReference type="EMBL" id="KAK1929915.1"/>
    </source>
</evidence>
<accession>A0AAD9LB13</accession>
<keyword evidence="2" id="KW-1185">Reference proteome</keyword>
<dbReference type="EMBL" id="JASMQC010000043">
    <property type="protein sequence ID" value="KAK1929915.1"/>
    <property type="molecule type" value="Genomic_DNA"/>
</dbReference>
<proteinExistence type="predicted"/>
<name>A0AAD9LB13_9STRA</name>
<organism evidence="1 2">
    <name type="scientific">Phytophthora citrophthora</name>
    <dbReference type="NCBI Taxonomy" id="4793"/>
    <lineage>
        <taxon>Eukaryota</taxon>
        <taxon>Sar</taxon>
        <taxon>Stramenopiles</taxon>
        <taxon>Oomycota</taxon>
        <taxon>Peronosporomycetes</taxon>
        <taxon>Peronosporales</taxon>
        <taxon>Peronosporaceae</taxon>
        <taxon>Phytophthora</taxon>
    </lineage>
</organism>
<gene>
    <name evidence="1" type="ORF">P3T76_014590</name>
</gene>
<sequence length="83" mass="9082">MTSIQESLPRAFKNERSVSCPSRGSSGERFAVTSSGVAFESEAFRLQNEARIACLLETAVSPESSNINAILAKKALKYRRVCK</sequence>